<dbReference type="Proteomes" id="UP000188836">
    <property type="component" value="Unassembled WGS sequence"/>
</dbReference>
<organism evidence="2 3">
    <name type="scientific">Nocardia donostiensis</name>
    <dbReference type="NCBI Taxonomy" id="1538463"/>
    <lineage>
        <taxon>Bacteria</taxon>
        <taxon>Bacillati</taxon>
        <taxon>Actinomycetota</taxon>
        <taxon>Actinomycetes</taxon>
        <taxon>Mycobacteriales</taxon>
        <taxon>Nocardiaceae</taxon>
        <taxon>Nocardia</taxon>
    </lineage>
</organism>
<dbReference type="AlphaFoldDB" id="A0A1W0AR39"/>
<feature type="transmembrane region" description="Helical" evidence="1">
    <location>
        <begin position="30"/>
        <end position="48"/>
    </location>
</feature>
<reference evidence="2 3" key="1">
    <citation type="journal article" date="2016" name="Antonie Van Leeuwenhoek">
        <title>Nocardia donostiensis sp. nov., isolated from human respiratory specimens.</title>
        <authorList>
            <person name="Ercibengoa M."/>
            <person name="Bell M."/>
            <person name="Marimon J.M."/>
            <person name="Humrighouse B."/>
            <person name="Klenk H.P."/>
            <person name="Potter G."/>
            <person name="Perez-Trallero E."/>
        </authorList>
    </citation>
    <scope>NUCLEOTIDE SEQUENCE [LARGE SCALE GENOMIC DNA]</scope>
    <source>
        <strain evidence="2 3">X1655</strain>
    </source>
</reference>
<evidence type="ECO:0000256" key="1">
    <source>
        <dbReference type="SAM" id="Phobius"/>
    </source>
</evidence>
<gene>
    <name evidence="2" type="ORF">B0T46_05545</name>
</gene>
<keyword evidence="1" id="KW-0472">Membrane</keyword>
<evidence type="ECO:0000313" key="2">
    <source>
        <dbReference type="EMBL" id="ONM49854.1"/>
    </source>
</evidence>
<accession>A0A1W0AR39</accession>
<keyword evidence="1" id="KW-0812">Transmembrane</keyword>
<evidence type="ECO:0008006" key="4">
    <source>
        <dbReference type="Google" id="ProtNLM"/>
    </source>
</evidence>
<name>A0A1W0AR39_9NOCA</name>
<evidence type="ECO:0000313" key="3">
    <source>
        <dbReference type="Proteomes" id="UP000188836"/>
    </source>
</evidence>
<keyword evidence="3" id="KW-1185">Reference proteome</keyword>
<protein>
    <recommendedName>
        <fullName evidence="4">PH domain-containing protein</fullName>
    </recommendedName>
</protein>
<comment type="caution">
    <text evidence="2">The sequence shown here is derived from an EMBL/GenBank/DDBJ whole genome shotgun (WGS) entry which is preliminary data.</text>
</comment>
<sequence>MVVLGLIGIASGCLLHVTMSVDSRPTFPVVAPIVAGALSLLLGLSYFLRPSPAVTVDDHGLVLRPFGRIPWAAISRVHVVTARIDPNTRYLSVELVEPSPKFAESHWPRWIYGPIGKLLAGHPVTVPERLLRPISLDDIAAELHRRNPGLVITGPEQSSFRRGAH</sequence>
<keyword evidence="1" id="KW-1133">Transmembrane helix</keyword>
<proteinExistence type="predicted"/>
<dbReference type="EMBL" id="MUMY01000003">
    <property type="protein sequence ID" value="ONM49854.1"/>
    <property type="molecule type" value="Genomic_DNA"/>
</dbReference>